<reference evidence="1" key="1">
    <citation type="journal article" date="2023" name="Front. Mar. Sci.">
        <title>A new Merluccius polli reference genome to investigate the effects of global change in West African waters.</title>
        <authorList>
            <person name="Mateo J.L."/>
            <person name="Blanco-Fernandez C."/>
            <person name="Garcia-Vazquez E."/>
            <person name="Machado-Schiaffino G."/>
        </authorList>
    </citation>
    <scope>NUCLEOTIDE SEQUENCE</scope>
    <source>
        <strain evidence="1">C29</strain>
        <tissue evidence="1">Fin</tissue>
    </source>
</reference>
<accession>A0AA47NBG0</accession>
<dbReference type="AlphaFoldDB" id="A0AA47NBG0"/>
<keyword evidence="2" id="KW-1185">Reference proteome</keyword>
<dbReference type="EMBL" id="JAOPHQ010000108">
    <property type="protein sequence ID" value="KAK0155759.1"/>
    <property type="molecule type" value="Genomic_DNA"/>
</dbReference>
<gene>
    <name evidence="1" type="ORF">N1851_001744</name>
</gene>
<evidence type="ECO:0000313" key="2">
    <source>
        <dbReference type="Proteomes" id="UP001174136"/>
    </source>
</evidence>
<sequence length="140" mass="16092">MAVFKIGLKETFTQNVDLKGKRLLDYMDTVCEHKNKQFLQAVAKFKVKRRELSGCSEAVKEMVLLSYFDEKEDTMFCYVEDTGEVQMDQVHLTPTIVVCGQFMLSVDRNIVHNNIPSISALCLIFGSYYCFNIHYPSELA</sequence>
<organism evidence="1 2">
    <name type="scientific">Merluccius polli</name>
    <name type="common">Benguela hake</name>
    <name type="synonym">Merluccius cadenati</name>
    <dbReference type="NCBI Taxonomy" id="89951"/>
    <lineage>
        <taxon>Eukaryota</taxon>
        <taxon>Metazoa</taxon>
        <taxon>Chordata</taxon>
        <taxon>Craniata</taxon>
        <taxon>Vertebrata</taxon>
        <taxon>Euteleostomi</taxon>
        <taxon>Actinopterygii</taxon>
        <taxon>Neopterygii</taxon>
        <taxon>Teleostei</taxon>
        <taxon>Neoteleostei</taxon>
        <taxon>Acanthomorphata</taxon>
        <taxon>Zeiogadaria</taxon>
        <taxon>Gadariae</taxon>
        <taxon>Gadiformes</taxon>
        <taxon>Gadoidei</taxon>
        <taxon>Merlucciidae</taxon>
        <taxon>Merluccius</taxon>
    </lineage>
</organism>
<dbReference type="PANTHER" id="PTHR31025:SF30">
    <property type="entry name" value="SI:DKEY-15H8.17"/>
    <property type="match status" value="1"/>
</dbReference>
<evidence type="ECO:0000313" key="1">
    <source>
        <dbReference type="EMBL" id="KAK0155759.1"/>
    </source>
</evidence>
<name>A0AA47NBG0_MERPO</name>
<comment type="caution">
    <text evidence="1">The sequence shown here is derived from an EMBL/GenBank/DDBJ whole genome shotgun (WGS) entry which is preliminary data.</text>
</comment>
<proteinExistence type="predicted"/>
<dbReference type="PANTHER" id="PTHR31025">
    <property type="entry name" value="SI:CH211-196P9.1-RELATED"/>
    <property type="match status" value="1"/>
</dbReference>
<dbReference type="Proteomes" id="UP001174136">
    <property type="component" value="Unassembled WGS sequence"/>
</dbReference>
<protein>
    <submittedName>
        <fullName evidence="1">Uncharacterized protein</fullName>
    </submittedName>
</protein>